<dbReference type="GeneID" id="85436220"/>
<dbReference type="AlphaFoldDB" id="A0AAD8PWK4"/>
<accession>A0AAD8PWK4</accession>
<organism evidence="2 3">
    <name type="scientific">Colletotrichum navitas</name>
    <dbReference type="NCBI Taxonomy" id="681940"/>
    <lineage>
        <taxon>Eukaryota</taxon>
        <taxon>Fungi</taxon>
        <taxon>Dikarya</taxon>
        <taxon>Ascomycota</taxon>
        <taxon>Pezizomycotina</taxon>
        <taxon>Sordariomycetes</taxon>
        <taxon>Hypocreomycetidae</taxon>
        <taxon>Glomerellales</taxon>
        <taxon>Glomerellaceae</taxon>
        <taxon>Colletotrichum</taxon>
        <taxon>Colletotrichum graminicola species complex</taxon>
    </lineage>
</organism>
<reference evidence="2" key="1">
    <citation type="submission" date="2021-06" db="EMBL/GenBank/DDBJ databases">
        <title>Comparative genomics, transcriptomics and evolutionary studies reveal genomic signatures of adaptation to plant cell wall in hemibiotrophic fungi.</title>
        <authorList>
            <consortium name="DOE Joint Genome Institute"/>
            <person name="Baroncelli R."/>
            <person name="Diaz J.F."/>
            <person name="Benocci T."/>
            <person name="Peng M."/>
            <person name="Battaglia E."/>
            <person name="Haridas S."/>
            <person name="Andreopoulos W."/>
            <person name="Labutti K."/>
            <person name="Pangilinan J."/>
            <person name="Floch G.L."/>
            <person name="Makela M.R."/>
            <person name="Henrissat B."/>
            <person name="Grigoriev I.V."/>
            <person name="Crouch J.A."/>
            <person name="De Vries R.P."/>
            <person name="Sukno S.A."/>
            <person name="Thon M.R."/>
        </authorList>
    </citation>
    <scope>NUCLEOTIDE SEQUENCE</scope>
    <source>
        <strain evidence="2">CBS 125086</strain>
    </source>
</reference>
<feature type="non-terminal residue" evidence="2">
    <location>
        <position position="222"/>
    </location>
</feature>
<evidence type="ECO:0000313" key="2">
    <source>
        <dbReference type="EMBL" id="KAK1585568.1"/>
    </source>
</evidence>
<dbReference type="EMBL" id="JAHLJV010000043">
    <property type="protein sequence ID" value="KAK1585568.1"/>
    <property type="molecule type" value="Genomic_DNA"/>
</dbReference>
<comment type="caution">
    <text evidence="2">The sequence shown here is derived from an EMBL/GenBank/DDBJ whole genome shotgun (WGS) entry which is preliminary data.</text>
</comment>
<evidence type="ECO:0000313" key="3">
    <source>
        <dbReference type="Proteomes" id="UP001230504"/>
    </source>
</evidence>
<dbReference type="RefSeq" id="XP_060412589.1">
    <property type="nucleotide sequence ID" value="XM_060551980.1"/>
</dbReference>
<protein>
    <submittedName>
        <fullName evidence="2">Uncharacterized protein</fullName>
    </submittedName>
</protein>
<feature type="region of interest" description="Disordered" evidence="1">
    <location>
        <begin position="44"/>
        <end position="64"/>
    </location>
</feature>
<evidence type="ECO:0000256" key="1">
    <source>
        <dbReference type="SAM" id="MobiDB-lite"/>
    </source>
</evidence>
<gene>
    <name evidence="2" type="ORF">LY79DRAFT_266320</name>
</gene>
<feature type="non-terminal residue" evidence="2">
    <location>
        <position position="1"/>
    </location>
</feature>
<sequence length="222" mass="25012">EGSTLSNRFKQQLLKRPVQRPRHQVLDGLRHTVLEVSGSTRIRPLNGSKTSAKRRTRRAGVTTTGARQRLTARRSRRRVFQSATTKTRGRFRHRDSSYMSSGPVGRIPMGSLTMKRGSLILVGASLRGGDLALNPPSIGRGKIRINAASSCSRCLCANRALKMQRRHRGESSRPLSPMDYRFEGIGQVIGKRPPYHQVQAYKTLLLFHRPESYIVKGWVGWQ</sequence>
<proteinExistence type="predicted"/>
<keyword evidence="3" id="KW-1185">Reference proteome</keyword>
<dbReference type="Proteomes" id="UP001230504">
    <property type="component" value="Unassembled WGS sequence"/>
</dbReference>
<name>A0AAD8PWK4_9PEZI</name>
<feature type="region of interest" description="Disordered" evidence="1">
    <location>
        <begin position="81"/>
        <end position="104"/>
    </location>
</feature>